<organism evidence="6 9">
    <name type="scientific">Plasmodium yoelii</name>
    <dbReference type="NCBI Taxonomy" id="5861"/>
    <lineage>
        <taxon>Eukaryota</taxon>
        <taxon>Sar</taxon>
        <taxon>Alveolata</taxon>
        <taxon>Apicomplexa</taxon>
        <taxon>Aconoidasida</taxon>
        <taxon>Haemosporida</taxon>
        <taxon>Plasmodiidae</taxon>
        <taxon>Plasmodium</taxon>
        <taxon>Plasmodium (Vinckeia)</taxon>
    </lineage>
</organism>
<protein>
    <submittedName>
        <fullName evidence="6">Acyl-CoA-binding protein, putative</fullName>
    </submittedName>
</protein>
<dbReference type="InterPro" id="IPR000582">
    <property type="entry name" value="Acyl-CoA-binding_protein"/>
</dbReference>
<reference evidence="7" key="4">
    <citation type="submission" date="2019-05" db="EMBL/GenBank/DDBJ databases">
        <authorList>
            <consortium name="Pathogen Informatics"/>
        </authorList>
    </citation>
    <scope>NUCLEOTIDE SEQUENCE</scope>
    <source>
        <strain evidence="7">17X</strain>
    </source>
</reference>
<dbReference type="PROSITE" id="PS50297">
    <property type="entry name" value="ANK_REP_REGION"/>
    <property type="match status" value="2"/>
</dbReference>
<dbReference type="AlphaFoldDB" id="A0A078KBC0"/>
<dbReference type="OrthoDB" id="194358at2759"/>
<dbReference type="OMA" id="TMSKMKP"/>
<dbReference type="Pfam" id="PF12796">
    <property type="entry name" value="Ank_2"/>
    <property type="match status" value="1"/>
</dbReference>
<evidence type="ECO:0000256" key="3">
    <source>
        <dbReference type="ARBA" id="ARBA00023121"/>
    </source>
</evidence>
<dbReference type="InterPro" id="IPR035984">
    <property type="entry name" value="Acyl-CoA-binding_sf"/>
</dbReference>
<dbReference type="GO" id="GO:0000062">
    <property type="term" value="F:fatty-acyl-CoA binding"/>
    <property type="evidence" value="ECO:0007669"/>
    <property type="project" value="InterPro"/>
</dbReference>
<evidence type="ECO:0000313" key="9">
    <source>
        <dbReference type="Proteomes" id="UP000072904"/>
    </source>
</evidence>
<dbReference type="VEuPathDB" id="PlasmoDB:PYYM_0930500"/>
<dbReference type="PROSITE" id="PS50088">
    <property type="entry name" value="ANK_REPEAT"/>
    <property type="match status" value="2"/>
</dbReference>
<dbReference type="VEuPathDB" id="PlasmoDB:Py17XNL_000900328"/>
<dbReference type="InterPro" id="IPR036770">
    <property type="entry name" value="Ankyrin_rpt-contain_sf"/>
</dbReference>
<dbReference type="VEuPathDB" id="PlasmoDB:PY04674"/>
<dbReference type="PANTHER" id="PTHR24119:SF0">
    <property type="entry name" value="ACYL-COA-BINDING DOMAIN-CONTAINING PROTEIN 6"/>
    <property type="match status" value="1"/>
</dbReference>
<dbReference type="PROSITE" id="PS51228">
    <property type="entry name" value="ACB_2"/>
    <property type="match status" value="1"/>
</dbReference>
<dbReference type="InterPro" id="IPR014352">
    <property type="entry name" value="FERM/acyl-CoA-bd_prot_sf"/>
</dbReference>
<dbReference type="PANTHER" id="PTHR24119">
    <property type="entry name" value="ACYL-COA-BINDING DOMAIN-CONTAINING PROTEIN 6"/>
    <property type="match status" value="1"/>
</dbReference>
<dbReference type="InterPro" id="IPR002110">
    <property type="entry name" value="Ankyrin_rpt"/>
</dbReference>
<dbReference type="Pfam" id="PF00887">
    <property type="entry name" value="ACBP"/>
    <property type="match status" value="1"/>
</dbReference>
<dbReference type="GeneID" id="3790341"/>
<dbReference type="Gene3D" id="1.20.80.10">
    <property type="match status" value="1"/>
</dbReference>
<dbReference type="EMBL" id="LK934637">
    <property type="protein sequence ID" value="CDU18083.1"/>
    <property type="molecule type" value="Genomic_DNA"/>
</dbReference>
<feature type="repeat" description="ANK" evidence="4">
    <location>
        <begin position="274"/>
        <end position="306"/>
    </location>
</feature>
<gene>
    <name evidence="7" type="ORF">PY17X_0931100</name>
    <name evidence="6" type="ORF">PYYM_0930500</name>
</gene>
<dbReference type="EMBL" id="LM993663">
    <property type="protein sequence ID" value="VTZ78500.1"/>
    <property type="molecule type" value="Genomic_DNA"/>
</dbReference>
<sequence length="318" mass="36671">MLLPVRKSFYFFNIASIIAIIYALNKYNRENDGEIVKKLKNIKEWLIKEGIILYRKYRLLKIPKINKNVIINMSDKELEEKFAQACNDVKIIQGKLKFEQWIYLYGLYKQIISGDIKNDSKFSLSSNDEMVKIEQMNAWKNCYGVSKKVCKYLYVKYYNELFPKGVENLNTDANFQIDLKKNISKMKPLTDRFFGSNHSIPKSSEDSLSDILCNYIVSKNMSLIKKTIKAHPNLINEKNRDGLTPLHYACDRGFLDIVKFLIKAGANINEEDSFGDSVLHIAAYSGKMEIIKFLINAGVNIHKKNADGLTYDAILSQL</sequence>
<feature type="domain" description="ACB" evidence="5">
    <location>
        <begin position="78"/>
        <end position="167"/>
    </location>
</feature>
<dbReference type="RefSeq" id="XP_725003.1">
    <property type="nucleotide sequence ID" value="XM_719910.1"/>
</dbReference>
<evidence type="ECO:0000313" key="7">
    <source>
        <dbReference type="EMBL" id="VTZ78500.1"/>
    </source>
</evidence>
<evidence type="ECO:0000313" key="8">
    <source>
        <dbReference type="Proteomes" id="UP000072874"/>
    </source>
</evidence>
<dbReference type="KEGG" id="pyo:PY17X_0931100"/>
<evidence type="ECO:0000256" key="4">
    <source>
        <dbReference type="PROSITE-ProRule" id="PRU00023"/>
    </source>
</evidence>
<evidence type="ECO:0000256" key="2">
    <source>
        <dbReference type="ARBA" id="ARBA00023043"/>
    </source>
</evidence>
<evidence type="ECO:0000259" key="5">
    <source>
        <dbReference type="PROSITE" id="PS51228"/>
    </source>
</evidence>
<reference evidence="8 9" key="1">
    <citation type="journal article" date="2014" name="BMC Biol.">
        <title>A comprehensive evaluation of rodent malaria parasite genomes and gene expression.</title>
        <authorList>
            <person name="Otto T.D."/>
            <person name="Bohme U."/>
            <person name="Jackson A.P."/>
            <person name="Hunt M."/>
            <person name="Franke-Fayard B."/>
            <person name="Hoeijmakers W.A."/>
            <person name="Religa A.A."/>
            <person name="Robertson L."/>
            <person name="Sanders M."/>
            <person name="Ogun S.A."/>
            <person name="Cunningham D."/>
            <person name="Erhart A."/>
            <person name="Billker O."/>
            <person name="Khan S.M."/>
            <person name="Stunnenberg H.G."/>
            <person name="Langhorne J."/>
            <person name="Holder A.A."/>
            <person name="Waters A.P."/>
            <person name="Newbold C.I."/>
            <person name="Pain A."/>
            <person name="Berriman M."/>
            <person name="Janse C.J."/>
        </authorList>
    </citation>
    <scope>NUCLEOTIDE SEQUENCE [LARGE SCALE GENOMIC DNA]</scope>
    <source>
        <strain evidence="7 8">17X</strain>
        <strain evidence="6 9">YM</strain>
    </source>
</reference>
<evidence type="ECO:0000256" key="1">
    <source>
        <dbReference type="ARBA" id="ARBA00022737"/>
    </source>
</evidence>
<feature type="repeat" description="ANK" evidence="4">
    <location>
        <begin position="241"/>
        <end position="273"/>
    </location>
</feature>
<dbReference type="SUPFAM" id="SSF48403">
    <property type="entry name" value="Ankyrin repeat"/>
    <property type="match status" value="1"/>
</dbReference>
<keyword evidence="3" id="KW-0446">Lipid-binding</keyword>
<evidence type="ECO:0000313" key="6">
    <source>
        <dbReference type="EMBL" id="CDU18083.1"/>
    </source>
</evidence>
<accession>A0A078KBC0</accession>
<name>A0A078KBC0_PLAYE</name>
<dbReference type="Proteomes" id="UP000072874">
    <property type="component" value="Chromosome 9"/>
</dbReference>
<dbReference type="PRINTS" id="PR01415">
    <property type="entry name" value="ANKYRIN"/>
</dbReference>
<dbReference type="SUPFAM" id="SSF47027">
    <property type="entry name" value="Acyl-CoA binding protein"/>
    <property type="match status" value="1"/>
</dbReference>
<keyword evidence="2 4" id="KW-0040">ANK repeat</keyword>
<dbReference type="SMART" id="SM00248">
    <property type="entry name" value="ANK"/>
    <property type="match status" value="2"/>
</dbReference>
<dbReference type="Gene3D" id="1.25.40.20">
    <property type="entry name" value="Ankyrin repeat-containing domain"/>
    <property type="match status" value="1"/>
</dbReference>
<keyword evidence="1" id="KW-0677">Repeat</keyword>
<dbReference type="Proteomes" id="UP000072904">
    <property type="component" value="Chromosome 9"/>
</dbReference>
<reference evidence="7" key="3">
    <citation type="submission" date="2014-05" db="EMBL/GenBank/DDBJ databases">
        <authorList>
            <person name="Aslett M.A."/>
            <person name="De Silva N."/>
        </authorList>
    </citation>
    <scope>NUCLEOTIDE SEQUENCE</scope>
    <source>
        <strain evidence="7">17X</strain>
    </source>
</reference>
<reference evidence="6" key="2">
    <citation type="submission" date="2014-05" db="EMBL/GenBank/DDBJ databases">
        <authorList>
            <person name="Aslett A.Martin."/>
            <person name="De Silva Nishadi"/>
        </authorList>
    </citation>
    <scope>NUCLEOTIDE SEQUENCE</scope>
    <source>
        <strain evidence="6">YM</strain>
    </source>
</reference>
<dbReference type="VEuPathDB" id="PlasmoDB:PY17X_0931100"/>
<proteinExistence type="predicted"/>